<keyword evidence="2" id="KW-0472">Membrane</keyword>
<dbReference type="OrthoDB" id="432528at2759"/>
<evidence type="ECO:0000313" key="5">
    <source>
        <dbReference type="Proteomes" id="UP000070444"/>
    </source>
</evidence>
<dbReference type="Pfam" id="PF24681">
    <property type="entry name" value="Kelch_KLHDC2_KLHL20_DRC7"/>
    <property type="match status" value="1"/>
</dbReference>
<dbReference type="Proteomes" id="UP000070444">
    <property type="component" value="Unassembled WGS sequence"/>
</dbReference>
<keyword evidence="2" id="KW-0812">Transmembrane</keyword>
<dbReference type="PANTHER" id="PTHR46461:SF1">
    <property type="entry name" value="KELCH DOMAIN-CONTAINING PROTEIN 3"/>
    <property type="match status" value="1"/>
</dbReference>
<name>A0A137P6U2_CONC2</name>
<dbReference type="EMBL" id="KQ964494">
    <property type="protein sequence ID" value="KXN70726.1"/>
    <property type="molecule type" value="Genomic_DNA"/>
</dbReference>
<dbReference type="SUPFAM" id="SSF117281">
    <property type="entry name" value="Kelch motif"/>
    <property type="match status" value="1"/>
</dbReference>
<keyword evidence="2" id="KW-1133">Transmembrane helix</keyword>
<evidence type="ECO:0000256" key="3">
    <source>
        <dbReference type="SAM" id="SignalP"/>
    </source>
</evidence>
<keyword evidence="5" id="KW-1185">Reference proteome</keyword>
<feature type="chain" id="PRO_5007294499" description="Galactose oxidase" evidence="3">
    <location>
        <begin position="22"/>
        <end position="543"/>
    </location>
</feature>
<feature type="compositionally biased region" description="Polar residues" evidence="1">
    <location>
        <begin position="526"/>
        <end position="535"/>
    </location>
</feature>
<feature type="region of interest" description="Disordered" evidence="1">
    <location>
        <begin position="495"/>
        <end position="514"/>
    </location>
</feature>
<dbReference type="InterPro" id="IPR052637">
    <property type="entry name" value="KLHDC3-like"/>
</dbReference>
<dbReference type="AlphaFoldDB" id="A0A137P6U2"/>
<evidence type="ECO:0000256" key="1">
    <source>
        <dbReference type="SAM" id="MobiDB-lite"/>
    </source>
</evidence>
<gene>
    <name evidence="4" type="ORF">CONCODRAFT_17392</name>
</gene>
<dbReference type="GO" id="GO:0005737">
    <property type="term" value="C:cytoplasm"/>
    <property type="evidence" value="ECO:0007669"/>
    <property type="project" value="TreeGrafter"/>
</dbReference>
<evidence type="ECO:0000313" key="4">
    <source>
        <dbReference type="EMBL" id="KXN70726.1"/>
    </source>
</evidence>
<feature type="compositionally biased region" description="Polar residues" evidence="1">
    <location>
        <begin position="495"/>
        <end position="511"/>
    </location>
</feature>
<feature type="region of interest" description="Disordered" evidence="1">
    <location>
        <begin position="396"/>
        <end position="415"/>
    </location>
</feature>
<dbReference type="GO" id="GO:0003682">
    <property type="term" value="F:chromatin binding"/>
    <property type="evidence" value="ECO:0007669"/>
    <property type="project" value="InterPro"/>
</dbReference>
<keyword evidence="3" id="KW-0732">Signal</keyword>
<feature type="region of interest" description="Disordered" evidence="1">
    <location>
        <begin position="524"/>
        <end position="543"/>
    </location>
</feature>
<accession>A0A137P6U2</accession>
<reference evidence="4 5" key="1">
    <citation type="journal article" date="2015" name="Genome Biol. Evol.">
        <title>Phylogenomic analyses indicate that early fungi evolved digesting cell walls of algal ancestors of land plants.</title>
        <authorList>
            <person name="Chang Y."/>
            <person name="Wang S."/>
            <person name="Sekimoto S."/>
            <person name="Aerts A.L."/>
            <person name="Choi C."/>
            <person name="Clum A."/>
            <person name="LaButti K.M."/>
            <person name="Lindquist E.A."/>
            <person name="Yee Ngan C."/>
            <person name="Ohm R.A."/>
            <person name="Salamov A.A."/>
            <person name="Grigoriev I.V."/>
            <person name="Spatafora J.W."/>
            <person name="Berbee M.L."/>
        </authorList>
    </citation>
    <scope>NUCLEOTIDE SEQUENCE [LARGE SCALE GENOMIC DNA]</scope>
    <source>
        <strain evidence="4 5">NRRL 28638</strain>
    </source>
</reference>
<feature type="signal peptide" evidence="3">
    <location>
        <begin position="1"/>
        <end position="21"/>
    </location>
</feature>
<dbReference type="Gene3D" id="2.120.10.80">
    <property type="entry name" value="Kelch-type beta propeller"/>
    <property type="match status" value="1"/>
</dbReference>
<feature type="compositionally biased region" description="Basic and acidic residues" evidence="1">
    <location>
        <begin position="399"/>
        <end position="415"/>
    </location>
</feature>
<feature type="transmembrane region" description="Helical" evidence="2">
    <location>
        <begin position="419"/>
        <end position="443"/>
    </location>
</feature>
<dbReference type="InterPro" id="IPR015915">
    <property type="entry name" value="Kelch-typ_b-propeller"/>
</dbReference>
<organism evidence="4 5">
    <name type="scientific">Conidiobolus coronatus (strain ATCC 28846 / CBS 209.66 / NRRL 28638)</name>
    <name type="common">Delacroixia coronata</name>
    <dbReference type="NCBI Taxonomy" id="796925"/>
    <lineage>
        <taxon>Eukaryota</taxon>
        <taxon>Fungi</taxon>
        <taxon>Fungi incertae sedis</taxon>
        <taxon>Zoopagomycota</taxon>
        <taxon>Entomophthoromycotina</taxon>
        <taxon>Entomophthoromycetes</taxon>
        <taxon>Entomophthorales</taxon>
        <taxon>Ancylistaceae</taxon>
        <taxon>Conidiobolus</taxon>
    </lineage>
</organism>
<evidence type="ECO:0008006" key="6">
    <source>
        <dbReference type="Google" id="ProtNLM"/>
    </source>
</evidence>
<protein>
    <recommendedName>
        <fullName evidence="6">Galactose oxidase</fullName>
    </recommendedName>
</protein>
<evidence type="ECO:0000256" key="2">
    <source>
        <dbReference type="SAM" id="Phobius"/>
    </source>
</evidence>
<proteinExistence type="predicted"/>
<dbReference type="PANTHER" id="PTHR46461">
    <property type="entry name" value="KELCH DOMAIN-CONTAINING PROTEIN 3"/>
    <property type="match status" value="1"/>
</dbReference>
<sequence length="543" mass="60919">MKLIFDIVKFALLLNIPSYSAVFDPQSDFSSAVLRGNKVYAFSNKYYDDGRPKFSVYTINTQDVQTIINNSTVLSLTNLPDTYLPELLDFQTKDSNEIFFMGGQKYASLKTSSIDNTPLLSTYDLSATNMTYHNEDVMKQPTFDKFPQYYYSTTPVTVSQKDGSKQTIIYIFGGYIYSDKLKKPALTNLFYSYNVNTKEWKDLSDSVDKGEVPPLGGHTAVLVENRYIYMLGGLTWPKGNYTDQVANSASGPPATSLSKILYYDTQDNSWTKRNASALVYNDLLDKPLFGFTGNYYDNNIVVFGGFVNNNSAPDSGAAYNILYSKYNVKTNQWNFTSIARNSDKTVQYPIIGCGGSVIYNNQLILVDGTRPPKGDFRERLYAIDLNSDRIVNTLQLAPEKPKDPPPSDPNSDDKGSSSFPVYGIVLIVLAIVAILAIIAFIYYRKRKAKKSKGLSINTNTPKNITPIQEVWSDKINSKSPTSPTNNIYNIQTEHKYQQGQHSTTGTGNSDTKVMHDLPHFQHEQDVNFSLENDTNLGPEYGRN</sequence>